<evidence type="ECO:0000313" key="6">
    <source>
        <dbReference type="EMBL" id="SVD10633.1"/>
    </source>
</evidence>
<evidence type="ECO:0000259" key="5">
    <source>
        <dbReference type="SMART" id="SM00988"/>
    </source>
</evidence>
<dbReference type="GO" id="GO:0006457">
    <property type="term" value="P:protein folding"/>
    <property type="evidence" value="ECO:0007669"/>
    <property type="project" value="InterPro"/>
</dbReference>
<evidence type="ECO:0000256" key="2">
    <source>
        <dbReference type="ARBA" id="ARBA00022490"/>
    </source>
</evidence>
<comment type="subcellular location">
    <subcellularLocation>
        <location evidence="1">Cytoplasm</location>
    </subcellularLocation>
</comment>
<feature type="non-terminal residue" evidence="6">
    <location>
        <position position="1"/>
    </location>
</feature>
<name>A0A382SLF3_9ZZZZ</name>
<evidence type="ECO:0000256" key="3">
    <source>
        <dbReference type="ARBA" id="ARBA00022596"/>
    </source>
</evidence>
<dbReference type="InterPro" id="IPR036118">
    <property type="entry name" value="UreE_N_sf"/>
</dbReference>
<dbReference type="InterPro" id="IPR012406">
    <property type="entry name" value="UreE"/>
</dbReference>
<dbReference type="EMBL" id="UINC01129912">
    <property type="protein sequence ID" value="SVD10633.1"/>
    <property type="molecule type" value="Genomic_DNA"/>
</dbReference>
<organism evidence="6">
    <name type="scientific">marine metagenome</name>
    <dbReference type="NCBI Taxonomy" id="408172"/>
    <lineage>
        <taxon>unclassified sequences</taxon>
        <taxon>metagenomes</taxon>
        <taxon>ecological metagenomes</taxon>
    </lineage>
</organism>
<dbReference type="GO" id="GO:0065003">
    <property type="term" value="P:protein-containing complex assembly"/>
    <property type="evidence" value="ECO:0007669"/>
    <property type="project" value="InterPro"/>
</dbReference>
<gene>
    <name evidence="6" type="ORF">METZ01_LOCUS363487</name>
</gene>
<dbReference type="SMART" id="SM00988">
    <property type="entry name" value="UreE_N"/>
    <property type="match status" value="1"/>
</dbReference>
<dbReference type="GO" id="GO:0016151">
    <property type="term" value="F:nickel cation binding"/>
    <property type="evidence" value="ECO:0007669"/>
    <property type="project" value="InterPro"/>
</dbReference>
<sequence>VDHFVELIKGPCQSEGGADVVTLAFAEREKARQRVQLESGEDIAVNLKRGSVMRGGDQLMTEAGRSVVVKCALENVSTVSTEGDLVRIAYHLGNRHVSLELGENWVRYL</sequence>
<dbReference type="AlphaFoldDB" id="A0A382SLF3"/>
<dbReference type="PIRSF" id="PIRSF036402">
    <property type="entry name" value="Ureas_acces_UreE"/>
    <property type="match status" value="1"/>
</dbReference>
<dbReference type="Pfam" id="PF05194">
    <property type="entry name" value="UreE_C"/>
    <property type="match status" value="1"/>
</dbReference>
<dbReference type="Gene3D" id="3.30.70.790">
    <property type="entry name" value="UreE, C-terminal domain"/>
    <property type="match status" value="1"/>
</dbReference>
<dbReference type="Pfam" id="PF02814">
    <property type="entry name" value="UreE_N"/>
    <property type="match status" value="1"/>
</dbReference>
<keyword evidence="3" id="KW-0533">Nickel</keyword>
<keyword evidence="4" id="KW-0143">Chaperone</keyword>
<feature type="domain" description="UreE urease accessory N-terminal" evidence="5">
    <location>
        <begin position="1"/>
        <end position="67"/>
    </location>
</feature>
<dbReference type="InterPro" id="IPR004029">
    <property type="entry name" value="UreE_N"/>
</dbReference>
<accession>A0A382SLF3</accession>
<keyword evidence="2" id="KW-0963">Cytoplasm</keyword>
<protein>
    <recommendedName>
        <fullName evidence="5">UreE urease accessory N-terminal domain-containing protein</fullName>
    </recommendedName>
</protein>
<dbReference type="SUPFAM" id="SSF69737">
    <property type="entry name" value="Urease metallochaperone UreE, C-terminal domain"/>
    <property type="match status" value="1"/>
</dbReference>
<evidence type="ECO:0000256" key="4">
    <source>
        <dbReference type="ARBA" id="ARBA00023186"/>
    </source>
</evidence>
<evidence type="ECO:0000256" key="1">
    <source>
        <dbReference type="ARBA" id="ARBA00004496"/>
    </source>
</evidence>
<dbReference type="InterPro" id="IPR007864">
    <property type="entry name" value="UreE_C_dom"/>
</dbReference>
<dbReference type="SUPFAM" id="SSF69287">
    <property type="entry name" value="Urease metallochaperone UreE, N-terminal domain"/>
    <property type="match status" value="1"/>
</dbReference>
<dbReference type="GO" id="GO:0005737">
    <property type="term" value="C:cytoplasm"/>
    <property type="evidence" value="ECO:0007669"/>
    <property type="project" value="UniProtKB-SubCell"/>
</dbReference>
<dbReference type="Gene3D" id="2.60.260.20">
    <property type="entry name" value="Urease metallochaperone UreE, N-terminal domain"/>
    <property type="match status" value="1"/>
</dbReference>
<reference evidence="6" key="1">
    <citation type="submission" date="2018-05" db="EMBL/GenBank/DDBJ databases">
        <authorList>
            <person name="Lanie J.A."/>
            <person name="Ng W.-L."/>
            <person name="Kazmierczak K.M."/>
            <person name="Andrzejewski T.M."/>
            <person name="Davidsen T.M."/>
            <person name="Wayne K.J."/>
            <person name="Tettelin H."/>
            <person name="Glass J.I."/>
            <person name="Rusch D."/>
            <person name="Podicherti R."/>
            <person name="Tsui H.-C.T."/>
            <person name="Winkler M.E."/>
        </authorList>
    </citation>
    <scope>NUCLEOTIDE SEQUENCE</scope>
</reference>
<dbReference type="GO" id="GO:0019627">
    <property type="term" value="P:urea metabolic process"/>
    <property type="evidence" value="ECO:0007669"/>
    <property type="project" value="InterPro"/>
</dbReference>
<feature type="non-terminal residue" evidence="6">
    <location>
        <position position="109"/>
    </location>
</feature>
<proteinExistence type="predicted"/>